<evidence type="ECO:0000313" key="3">
    <source>
        <dbReference type="Proteomes" id="UP001418796"/>
    </source>
</evidence>
<feature type="transmembrane region" description="Helical" evidence="1">
    <location>
        <begin position="20"/>
        <end position="42"/>
    </location>
</feature>
<keyword evidence="1" id="KW-0472">Membrane</keyword>
<dbReference type="Proteomes" id="UP001418796">
    <property type="component" value="Unassembled WGS sequence"/>
</dbReference>
<comment type="caution">
    <text evidence="2">The sequence shown here is derived from an EMBL/GenBank/DDBJ whole genome shotgun (WGS) entry which is preliminary data.</text>
</comment>
<keyword evidence="1" id="KW-1133">Transmembrane helix</keyword>
<evidence type="ECO:0000313" key="2">
    <source>
        <dbReference type="EMBL" id="MEN0644013.1"/>
    </source>
</evidence>
<name>A0ABU9VLE1_9BACI</name>
<organism evidence="2 3">
    <name type="scientific">Alkalicoccobacillus gibsonii</name>
    <dbReference type="NCBI Taxonomy" id="79881"/>
    <lineage>
        <taxon>Bacteria</taxon>
        <taxon>Bacillati</taxon>
        <taxon>Bacillota</taxon>
        <taxon>Bacilli</taxon>
        <taxon>Bacillales</taxon>
        <taxon>Bacillaceae</taxon>
        <taxon>Alkalicoccobacillus</taxon>
    </lineage>
</organism>
<dbReference type="EMBL" id="JBCITK010000001">
    <property type="protein sequence ID" value="MEN0644013.1"/>
    <property type="molecule type" value="Genomic_DNA"/>
</dbReference>
<dbReference type="RefSeq" id="WP_203087398.1">
    <property type="nucleotide sequence ID" value="NZ_JAEUZA010000001.1"/>
</dbReference>
<reference evidence="2 3" key="1">
    <citation type="submission" date="2024-03" db="EMBL/GenBank/DDBJ databases">
        <title>Bacilli Hybrid Assemblies.</title>
        <authorList>
            <person name="Kovac J."/>
        </authorList>
    </citation>
    <scope>NUCLEOTIDE SEQUENCE [LARGE SCALE GENOMIC DNA]</scope>
    <source>
        <strain evidence="2 3">FSL R7-0666</strain>
    </source>
</reference>
<keyword evidence="1" id="KW-0812">Transmembrane</keyword>
<evidence type="ECO:0000256" key="1">
    <source>
        <dbReference type="SAM" id="Phobius"/>
    </source>
</evidence>
<evidence type="ECO:0008006" key="4">
    <source>
        <dbReference type="Google" id="ProtNLM"/>
    </source>
</evidence>
<protein>
    <recommendedName>
        <fullName evidence="4">LPXTG cell wall anchor domain-containing protein</fullName>
    </recommendedName>
</protein>
<keyword evidence="3" id="KW-1185">Reference proteome</keyword>
<proteinExistence type="predicted"/>
<accession>A0ABU9VLE1</accession>
<gene>
    <name evidence="2" type="ORF">MKY91_12695</name>
</gene>
<sequence length="49" mass="5295">MWTQSILFTTRGSSGVGTTPIVLVAVSIGLMVIIMGALLIYLSRKRSKQ</sequence>